<proteinExistence type="predicted"/>
<organism evidence="2 3">
    <name type="scientific">Mucuna pruriens</name>
    <name type="common">Velvet bean</name>
    <name type="synonym">Dolichos pruriens</name>
    <dbReference type="NCBI Taxonomy" id="157652"/>
    <lineage>
        <taxon>Eukaryota</taxon>
        <taxon>Viridiplantae</taxon>
        <taxon>Streptophyta</taxon>
        <taxon>Embryophyta</taxon>
        <taxon>Tracheophyta</taxon>
        <taxon>Spermatophyta</taxon>
        <taxon>Magnoliopsida</taxon>
        <taxon>eudicotyledons</taxon>
        <taxon>Gunneridae</taxon>
        <taxon>Pentapetalae</taxon>
        <taxon>rosids</taxon>
        <taxon>fabids</taxon>
        <taxon>Fabales</taxon>
        <taxon>Fabaceae</taxon>
        <taxon>Papilionoideae</taxon>
        <taxon>50 kb inversion clade</taxon>
        <taxon>NPAAA clade</taxon>
        <taxon>indigoferoid/millettioid clade</taxon>
        <taxon>Phaseoleae</taxon>
        <taxon>Mucuna</taxon>
    </lineage>
</organism>
<dbReference type="AlphaFoldDB" id="A0A371I5B7"/>
<dbReference type="Proteomes" id="UP000257109">
    <property type="component" value="Unassembled WGS sequence"/>
</dbReference>
<protein>
    <submittedName>
        <fullName evidence="2">Uncharacterized protein</fullName>
    </submittedName>
</protein>
<feature type="non-terminal residue" evidence="2">
    <location>
        <position position="1"/>
    </location>
</feature>
<gene>
    <name evidence="2" type="ORF">CR513_05319</name>
</gene>
<evidence type="ECO:0000313" key="2">
    <source>
        <dbReference type="EMBL" id="RDY10199.1"/>
    </source>
</evidence>
<keyword evidence="1" id="KW-0732">Signal</keyword>
<dbReference type="EMBL" id="QJKJ01000891">
    <property type="protein sequence ID" value="RDY10199.1"/>
    <property type="molecule type" value="Genomic_DNA"/>
</dbReference>
<reference evidence="2" key="1">
    <citation type="submission" date="2018-05" db="EMBL/GenBank/DDBJ databases">
        <title>Draft genome of Mucuna pruriens seed.</title>
        <authorList>
            <person name="Nnadi N.E."/>
            <person name="Vos R."/>
            <person name="Hasami M.H."/>
            <person name="Devisetty U.K."/>
            <person name="Aguiy J.C."/>
        </authorList>
    </citation>
    <scope>NUCLEOTIDE SEQUENCE [LARGE SCALE GENOMIC DNA]</scope>
    <source>
        <strain evidence="2">JCA_2017</strain>
    </source>
</reference>
<feature type="signal peptide" evidence="1">
    <location>
        <begin position="1"/>
        <end position="23"/>
    </location>
</feature>
<keyword evidence="3" id="KW-1185">Reference proteome</keyword>
<comment type="caution">
    <text evidence="2">The sequence shown here is derived from an EMBL/GenBank/DDBJ whole genome shotgun (WGS) entry which is preliminary data.</text>
</comment>
<name>A0A371I5B7_MUCPR</name>
<evidence type="ECO:0000256" key="1">
    <source>
        <dbReference type="SAM" id="SignalP"/>
    </source>
</evidence>
<evidence type="ECO:0000313" key="3">
    <source>
        <dbReference type="Proteomes" id="UP000257109"/>
    </source>
</evidence>
<accession>A0A371I5B7</accession>
<feature type="chain" id="PRO_5017034685" evidence="1">
    <location>
        <begin position="24"/>
        <end position="76"/>
    </location>
</feature>
<sequence>MANIPIKIFSLILFFVLFSQGHSQCSLSDLSVSQVRSGTIVEENVEWIVTITNRFTAIINTTHATPNYASMHQDQA</sequence>